<name>A0A1N6YFX0_9BACT</name>
<dbReference type="InterPro" id="IPR039425">
    <property type="entry name" value="RNA_pol_sigma-70-like"/>
</dbReference>
<dbReference type="SUPFAM" id="SSF88946">
    <property type="entry name" value="Sigma2 domain of RNA polymerase sigma factors"/>
    <property type="match status" value="1"/>
</dbReference>
<sequence length="223" mass="25901">MVYKRKIQVWAAVFFYMPRQPFLIKVRDGSANSGTVSKTESKVLDALLRQCLKQDRGAQKELYRLFFGYAMSICVRYSTTAEEAKDVLNDGFMKVFTRLKQYEPHKPFKGWVRRIMINTALDNYRHNLKNYYLQDIETAEPASDPFNVEQQLNYEYLISLVQQLSPAYRAVFNLYAIDGYTHEEIAETLGIAVGTSKSNLAKARANLREALQRSKIDEHKQYV</sequence>
<gene>
    <name evidence="7" type="ORF">SAMN05421545_2470</name>
</gene>
<feature type="domain" description="RNA polymerase sigma-70 region 2" evidence="5">
    <location>
        <begin position="69"/>
        <end position="126"/>
    </location>
</feature>
<dbReference type="PANTHER" id="PTHR43133">
    <property type="entry name" value="RNA POLYMERASE ECF-TYPE SIGMA FACTO"/>
    <property type="match status" value="1"/>
</dbReference>
<dbReference type="GO" id="GO:0006352">
    <property type="term" value="P:DNA-templated transcription initiation"/>
    <property type="evidence" value="ECO:0007669"/>
    <property type="project" value="InterPro"/>
</dbReference>
<evidence type="ECO:0000256" key="4">
    <source>
        <dbReference type="ARBA" id="ARBA00023163"/>
    </source>
</evidence>
<dbReference type="AlphaFoldDB" id="A0A1N6YFX0"/>
<dbReference type="Proteomes" id="UP000185924">
    <property type="component" value="Unassembled WGS sequence"/>
</dbReference>
<dbReference type="CDD" id="cd06171">
    <property type="entry name" value="Sigma70_r4"/>
    <property type="match status" value="1"/>
</dbReference>
<dbReference type="PANTHER" id="PTHR43133:SF46">
    <property type="entry name" value="RNA POLYMERASE SIGMA-70 FACTOR ECF SUBFAMILY"/>
    <property type="match status" value="1"/>
</dbReference>
<keyword evidence="3" id="KW-0731">Sigma factor</keyword>
<dbReference type="InterPro" id="IPR036388">
    <property type="entry name" value="WH-like_DNA-bd_sf"/>
</dbReference>
<dbReference type="InterPro" id="IPR013249">
    <property type="entry name" value="RNA_pol_sigma70_r4_t2"/>
</dbReference>
<evidence type="ECO:0000313" key="8">
    <source>
        <dbReference type="Proteomes" id="UP000185924"/>
    </source>
</evidence>
<dbReference type="InterPro" id="IPR014284">
    <property type="entry name" value="RNA_pol_sigma-70_dom"/>
</dbReference>
<organism evidence="7 8">
    <name type="scientific">Pontibacter lucknowensis</name>
    <dbReference type="NCBI Taxonomy" id="1077936"/>
    <lineage>
        <taxon>Bacteria</taxon>
        <taxon>Pseudomonadati</taxon>
        <taxon>Bacteroidota</taxon>
        <taxon>Cytophagia</taxon>
        <taxon>Cytophagales</taxon>
        <taxon>Hymenobacteraceae</taxon>
        <taxon>Pontibacter</taxon>
    </lineage>
</organism>
<keyword evidence="2" id="KW-0805">Transcription regulation</keyword>
<dbReference type="Gene3D" id="1.10.1740.10">
    <property type="match status" value="1"/>
</dbReference>
<reference evidence="8" key="1">
    <citation type="submission" date="2017-01" db="EMBL/GenBank/DDBJ databases">
        <authorList>
            <person name="Varghese N."/>
            <person name="Submissions S."/>
        </authorList>
    </citation>
    <scope>NUCLEOTIDE SEQUENCE [LARGE SCALE GENOMIC DNA]</scope>
    <source>
        <strain evidence="8">DM9</strain>
    </source>
</reference>
<dbReference type="Pfam" id="PF04542">
    <property type="entry name" value="Sigma70_r2"/>
    <property type="match status" value="1"/>
</dbReference>
<evidence type="ECO:0000256" key="2">
    <source>
        <dbReference type="ARBA" id="ARBA00023015"/>
    </source>
</evidence>
<dbReference type="InterPro" id="IPR013324">
    <property type="entry name" value="RNA_pol_sigma_r3/r4-like"/>
</dbReference>
<dbReference type="GO" id="GO:0003677">
    <property type="term" value="F:DNA binding"/>
    <property type="evidence" value="ECO:0007669"/>
    <property type="project" value="InterPro"/>
</dbReference>
<evidence type="ECO:0000259" key="5">
    <source>
        <dbReference type="Pfam" id="PF04542"/>
    </source>
</evidence>
<dbReference type="NCBIfam" id="TIGR02937">
    <property type="entry name" value="sigma70-ECF"/>
    <property type="match status" value="1"/>
</dbReference>
<keyword evidence="8" id="KW-1185">Reference proteome</keyword>
<keyword evidence="4" id="KW-0804">Transcription</keyword>
<evidence type="ECO:0000313" key="7">
    <source>
        <dbReference type="EMBL" id="SIR13454.1"/>
    </source>
</evidence>
<comment type="similarity">
    <text evidence="1">Belongs to the sigma-70 factor family. ECF subfamily.</text>
</comment>
<evidence type="ECO:0000256" key="3">
    <source>
        <dbReference type="ARBA" id="ARBA00023082"/>
    </source>
</evidence>
<evidence type="ECO:0000256" key="1">
    <source>
        <dbReference type="ARBA" id="ARBA00010641"/>
    </source>
</evidence>
<protein>
    <submittedName>
        <fullName evidence="7">RNA polymerase sigma-70 factor, ECF subfamily</fullName>
    </submittedName>
</protein>
<dbReference type="STRING" id="1077936.SAMN05421545_2470"/>
<dbReference type="Gene3D" id="1.10.10.10">
    <property type="entry name" value="Winged helix-like DNA-binding domain superfamily/Winged helix DNA-binding domain"/>
    <property type="match status" value="1"/>
</dbReference>
<evidence type="ECO:0000259" key="6">
    <source>
        <dbReference type="Pfam" id="PF08281"/>
    </source>
</evidence>
<dbReference type="InterPro" id="IPR013325">
    <property type="entry name" value="RNA_pol_sigma_r2"/>
</dbReference>
<proteinExistence type="inferred from homology"/>
<feature type="domain" description="RNA polymerase sigma factor 70 region 4 type 2" evidence="6">
    <location>
        <begin position="155"/>
        <end position="207"/>
    </location>
</feature>
<accession>A0A1N6YFX0</accession>
<dbReference type="InterPro" id="IPR007627">
    <property type="entry name" value="RNA_pol_sigma70_r2"/>
</dbReference>
<dbReference type="GO" id="GO:0016987">
    <property type="term" value="F:sigma factor activity"/>
    <property type="evidence" value="ECO:0007669"/>
    <property type="project" value="UniProtKB-KW"/>
</dbReference>
<dbReference type="EMBL" id="FTNM01000003">
    <property type="protein sequence ID" value="SIR13454.1"/>
    <property type="molecule type" value="Genomic_DNA"/>
</dbReference>
<dbReference type="SUPFAM" id="SSF88659">
    <property type="entry name" value="Sigma3 and sigma4 domains of RNA polymerase sigma factors"/>
    <property type="match status" value="1"/>
</dbReference>
<dbReference type="Pfam" id="PF08281">
    <property type="entry name" value="Sigma70_r4_2"/>
    <property type="match status" value="1"/>
</dbReference>